<feature type="region of interest" description="Disordered" evidence="1">
    <location>
        <begin position="196"/>
        <end position="238"/>
    </location>
</feature>
<protein>
    <submittedName>
        <fullName evidence="2">Uncharacterized protein</fullName>
    </submittedName>
</protein>
<sequence length="238" mass="26724">MFSGFWNCLGRPRSLHRCHCFSLVNALSSRVETLQKTVDDLPGMVDKRVTTVVEEPGVNLLKWVVGREKDRAPVSKVKVPNKKPFAGAHSAKELVNFLCEMETYFQAARLPEAEKGIPAKIEAYGRCEGLREGVQFINGRRHMSEEDKLFNFLSGLQTWAQMELRRQGVKDLPSTIVAADRLVDYRVTSGFDLKKKKKDSGKEKGKPGKVGKDGKFKKKKHKEVTGSGTKETTLTLTK</sequence>
<name>A0AAW2LM60_SESRA</name>
<feature type="compositionally biased region" description="Polar residues" evidence="1">
    <location>
        <begin position="226"/>
        <end position="238"/>
    </location>
</feature>
<gene>
    <name evidence="2" type="ORF">Sradi_5284900</name>
</gene>
<reference evidence="2" key="1">
    <citation type="submission" date="2020-06" db="EMBL/GenBank/DDBJ databases">
        <authorList>
            <person name="Li T."/>
            <person name="Hu X."/>
            <person name="Zhang T."/>
            <person name="Song X."/>
            <person name="Zhang H."/>
            <person name="Dai N."/>
            <person name="Sheng W."/>
            <person name="Hou X."/>
            <person name="Wei L."/>
        </authorList>
    </citation>
    <scope>NUCLEOTIDE SEQUENCE</scope>
    <source>
        <strain evidence="2">G02</strain>
        <tissue evidence="2">Leaf</tissue>
    </source>
</reference>
<dbReference type="EMBL" id="JACGWJ010000024">
    <property type="protein sequence ID" value="KAL0320234.1"/>
    <property type="molecule type" value="Genomic_DNA"/>
</dbReference>
<feature type="compositionally biased region" description="Basic and acidic residues" evidence="1">
    <location>
        <begin position="200"/>
        <end position="214"/>
    </location>
</feature>
<organism evidence="2">
    <name type="scientific">Sesamum radiatum</name>
    <name type="common">Black benniseed</name>
    <dbReference type="NCBI Taxonomy" id="300843"/>
    <lineage>
        <taxon>Eukaryota</taxon>
        <taxon>Viridiplantae</taxon>
        <taxon>Streptophyta</taxon>
        <taxon>Embryophyta</taxon>
        <taxon>Tracheophyta</taxon>
        <taxon>Spermatophyta</taxon>
        <taxon>Magnoliopsida</taxon>
        <taxon>eudicotyledons</taxon>
        <taxon>Gunneridae</taxon>
        <taxon>Pentapetalae</taxon>
        <taxon>asterids</taxon>
        <taxon>lamiids</taxon>
        <taxon>Lamiales</taxon>
        <taxon>Pedaliaceae</taxon>
        <taxon>Sesamum</taxon>
    </lineage>
</organism>
<reference evidence="2" key="2">
    <citation type="journal article" date="2024" name="Plant">
        <title>Genomic evolution and insights into agronomic trait innovations of Sesamum species.</title>
        <authorList>
            <person name="Miao H."/>
            <person name="Wang L."/>
            <person name="Qu L."/>
            <person name="Liu H."/>
            <person name="Sun Y."/>
            <person name="Le M."/>
            <person name="Wang Q."/>
            <person name="Wei S."/>
            <person name="Zheng Y."/>
            <person name="Lin W."/>
            <person name="Duan Y."/>
            <person name="Cao H."/>
            <person name="Xiong S."/>
            <person name="Wang X."/>
            <person name="Wei L."/>
            <person name="Li C."/>
            <person name="Ma Q."/>
            <person name="Ju M."/>
            <person name="Zhao R."/>
            <person name="Li G."/>
            <person name="Mu C."/>
            <person name="Tian Q."/>
            <person name="Mei H."/>
            <person name="Zhang T."/>
            <person name="Gao T."/>
            <person name="Zhang H."/>
        </authorList>
    </citation>
    <scope>NUCLEOTIDE SEQUENCE</scope>
    <source>
        <strain evidence="2">G02</strain>
    </source>
</reference>
<proteinExistence type="predicted"/>
<accession>A0AAW2LM60</accession>
<comment type="caution">
    <text evidence="2">The sequence shown here is derived from an EMBL/GenBank/DDBJ whole genome shotgun (WGS) entry which is preliminary data.</text>
</comment>
<evidence type="ECO:0000313" key="2">
    <source>
        <dbReference type="EMBL" id="KAL0320234.1"/>
    </source>
</evidence>
<dbReference type="AlphaFoldDB" id="A0AAW2LM60"/>
<evidence type="ECO:0000256" key="1">
    <source>
        <dbReference type="SAM" id="MobiDB-lite"/>
    </source>
</evidence>